<sequence>MHLPRRAPVDNARGARSRRRHLRSGLLAACLGLFAAGPAGANAVVDWNTIFEQVAPAAGAPPQWTRLGAMTHIAIHDALNAIDPRYRTYSVVPPANHNASPDAAIAAAAHGVLMSELSRPPETSLKAASRARVQAVYAAALAGIADGPAKSQGVAAGQEAAAAIISQRTGDGSATPHLPYTLAPGPGVHQPTQPDLTAPLFGGWGQVRPFAMNSPSQFRAAPSPLFNLRGLVYALNYLEVQALGAASVRAAAPDSERSRIARFWPGGGANGNAVARTIVANRGLDSWQHARLFALLNIANADAAIAAFETKYRYNFWRPLTAIRWASDGNRFTWSDPAWLPYLPTPPYPEYTCGLTANTGSSTGILRRYFGTDNVPYALTVTIPRPPPLPPETLTRSYATLSQAAIESVDARVYGGIHFRSSCVQGLRQAEKVSRFVFNHYLRPLR</sequence>
<feature type="chain" id="PRO_5045179012" evidence="1">
    <location>
        <begin position="42"/>
        <end position="446"/>
    </location>
</feature>
<dbReference type="CDD" id="cd03398">
    <property type="entry name" value="PAP2_haloperoxidase"/>
    <property type="match status" value="1"/>
</dbReference>
<accession>A0ABV4HTJ7</accession>
<organism evidence="2 3">
    <name type="scientific">Luteimonas salinilitoris</name>
    <dbReference type="NCBI Taxonomy" id="3237697"/>
    <lineage>
        <taxon>Bacteria</taxon>
        <taxon>Pseudomonadati</taxon>
        <taxon>Pseudomonadota</taxon>
        <taxon>Gammaproteobacteria</taxon>
        <taxon>Lysobacterales</taxon>
        <taxon>Lysobacteraceae</taxon>
        <taxon>Luteimonas</taxon>
    </lineage>
</organism>
<keyword evidence="1" id="KW-0732">Signal</keyword>
<dbReference type="Gene3D" id="1.10.606.20">
    <property type="match status" value="1"/>
</dbReference>
<comment type="caution">
    <text evidence="2">The sequence shown here is derived from an EMBL/GenBank/DDBJ whole genome shotgun (WGS) entry which is preliminary data.</text>
</comment>
<dbReference type="EMBL" id="JBFWIC010000026">
    <property type="protein sequence ID" value="MEZ0476065.1"/>
    <property type="molecule type" value="Genomic_DNA"/>
</dbReference>
<keyword evidence="2" id="KW-0575">Peroxidase</keyword>
<dbReference type="GO" id="GO:0004601">
    <property type="term" value="F:peroxidase activity"/>
    <property type="evidence" value="ECO:0007669"/>
    <property type="project" value="UniProtKB-KW"/>
</dbReference>
<evidence type="ECO:0000256" key="1">
    <source>
        <dbReference type="SAM" id="SignalP"/>
    </source>
</evidence>
<dbReference type="InterPro" id="IPR052559">
    <property type="entry name" value="V-haloperoxidase"/>
</dbReference>
<name>A0ABV4HTJ7_9GAMM</name>
<evidence type="ECO:0000313" key="2">
    <source>
        <dbReference type="EMBL" id="MEZ0476065.1"/>
    </source>
</evidence>
<keyword evidence="2" id="KW-0560">Oxidoreductase</keyword>
<feature type="signal peptide" evidence="1">
    <location>
        <begin position="1"/>
        <end position="41"/>
    </location>
</feature>
<proteinExistence type="predicted"/>
<gene>
    <name evidence="2" type="ORF">AB6713_15805</name>
</gene>
<dbReference type="SUPFAM" id="SSF48317">
    <property type="entry name" value="Acid phosphatase/Vanadium-dependent haloperoxidase"/>
    <property type="match status" value="1"/>
</dbReference>
<evidence type="ECO:0000313" key="3">
    <source>
        <dbReference type="Proteomes" id="UP001566331"/>
    </source>
</evidence>
<dbReference type="RefSeq" id="WP_370564375.1">
    <property type="nucleotide sequence ID" value="NZ_JBFWIB010000008.1"/>
</dbReference>
<dbReference type="EC" id="1.11.1.-" evidence="2"/>
<dbReference type="PANTHER" id="PTHR34599:SF1">
    <property type="entry name" value="PHOSPHATIDIC ACID PHOSPHATASE TYPE 2_HALOPEROXIDASE DOMAIN-CONTAINING PROTEIN"/>
    <property type="match status" value="1"/>
</dbReference>
<keyword evidence="3" id="KW-1185">Reference proteome</keyword>
<protein>
    <submittedName>
        <fullName evidence="2">Vanadium-dependent haloperoxidase</fullName>
        <ecNumber evidence="2">1.11.1.-</ecNumber>
    </submittedName>
</protein>
<dbReference type="InterPro" id="IPR036938">
    <property type="entry name" value="PAP2/HPO_sf"/>
</dbReference>
<dbReference type="Proteomes" id="UP001566331">
    <property type="component" value="Unassembled WGS sequence"/>
</dbReference>
<dbReference type="PANTHER" id="PTHR34599">
    <property type="entry name" value="PEROXIDASE-RELATED"/>
    <property type="match status" value="1"/>
</dbReference>
<reference evidence="2 3" key="1">
    <citation type="submission" date="2024-07" db="EMBL/GenBank/DDBJ databases">
        <title>Luteimonas salilacus sp. nov., isolated from the shore soil of Salt Lake in Tibet of China.</title>
        <authorList>
            <person name="Zhang X."/>
            <person name="Li A."/>
        </authorList>
    </citation>
    <scope>NUCLEOTIDE SEQUENCE [LARGE SCALE GENOMIC DNA]</scope>
    <source>
        <strain evidence="2 3">B3-2-R+30</strain>
    </source>
</reference>